<organism evidence="1">
    <name type="scientific">Ochrobactrum phage ORM_20</name>
    <dbReference type="NCBI Taxonomy" id="2985243"/>
    <lineage>
        <taxon>Viruses</taxon>
    </lineage>
</organism>
<reference evidence="1" key="1">
    <citation type="submission" date="2022-10" db="EMBL/GenBank/DDBJ databases">
        <authorList>
            <person name="Meaden S."/>
        </authorList>
    </citation>
    <scope>NUCLEOTIDE SEQUENCE</scope>
</reference>
<accession>A0A9N6ZGB8</accession>
<gene>
    <name evidence="1" type="ORF">ORM20_00179</name>
</gene>
<proteinExistence type="predicted"/>
<name>A0A9N6ZGB8_9VIRU</name>
<evidence type="ECO:0000313" key="1">
    <source>
        <dbReference type="EMBL" id="CAI3971228.1"/>
    </source>
</evidence>
<sequence length="77" mass="8817">MATEHRNNVLHYNWAKITTSKVSEKRKTYLCEVDARLLDGTDFRGFQVETTDIDNNSIFVSMLYSDCESAMSVYNAA</sequence>
<protein>
    <submittedName>
        <fullName evidence="1">Uncharacterized protein</fullName>
    </submittedName>
</protein>
<dbReference type="EMBL" id="OX359470">
    <property type="protein sequence ID" value="CAI3971228.1"/>
    <property type="molecule type" value="Genomic_DNA"/>
</dbReference>